<feature type="transmembrane region" description="Helical" evidence="1">
    <location>
        <begin position="45"/>
        <end position="61"/>
    </location>
</feature>
<protein>
    <submittedName>
        <fullName evidence="2">Uncharacterized protein</fullName>
    </submittedName>
</protein>
<keyword evidence="1" id="KW-0812">Transmembrane</keyword>
<gene>
    <name evidence="2" type="ORF">LEN_1753</name>
</gene>
<name>A0AAU9AIU4_LYSEN</name>
<dbReference type="EMBL" id="AP014940">
    <property type="protein sequence ID" value="BAV97240.1"/>
    <property type="molecule type" value="Genomic_DNA"/>
</dbReference>
<dbReference type="RefSeq" id="WP_096377410.1">
    <property type="nucleotide sequence ID" value="NZ_AP014940.1"/>
</dbReference>
<evidence type="ECO:0000256" key="1">
    <source>
        <dbReference type="SAM" id="Phobius"/>
    </source>
</evidence>
<evidence type="ECO:0000313" key="2">
    <source>
        <dbReference type="EMBL" id="BAV97240.1"/>
    </source>
</evidence>
<dbReference type="GeneID" id="83063624"/>
<dbReference type="Proteomes" id="UP000218824">
    <property type="component" value="Chromosome"/>
</dbReference>
<dbReference type="AlphaFoldDB" id="A0AAU9AIU4"/>
<feature type="transmembrane region" description="Helical" evidence="1">
    <location>
        <begin position="21"/>
        <end position="39"/>
    </location>
</feature>
<sequence>MSAPAASSLSNAFMTRLVKKPFPGMALAVLGAMLVGGVFSRPLQPASVIVALALVALTVLIQRAMARHLADEVIDGGEYLLVRSDGIEEKVMLRDVAAVRRGFGNNPERLILTLRRPGRLGDTIAFIPKGIRWFPYVEHPLAYELRTRAQLLRLHT</sequence>
<keyword evidence="1" id="KW-1133">Transmembrane helix</keyword>
<accession>A0AAU9AIU4</accession>
<dbReference type="KEGG" id="lem:LEN_1753"/>
<keyword evidence="1" id="KW-0472">Membrane</keyword>
<evidence type="ECO:0000313" key="3">
    <source>
        <dbReference type="Proteomes" id="UP000218824"/>
    </source>
</evidence>
<proteinExistence type="predicted"/>
<organism evidence="2 3">
    <name type="scientific">Lysobacter enzymogenes</name>
    <dbReference type="NCBI Taxonomy" id="69"/>
    <lineage>
        <taxon>Bacteria</taxon>
        <taxon>Pseudomonadati</taxon>
        <taxon>Pseudomonadota</taxon>
        <taxon>Gammaproteobacteria</taxon>
        <taxon>Lysobacterales</taxon>
        <taxon>Lysobacteraceae</taxon>
        <taxon>Lysobacter</taxon>
    </lineage>
</organism>
<reference evidence="2 3" key="1">
    <citation type="journal article" date="2017" name="DNA Res.">
        <title>Complete genome sequence and expression profile of the commercial lytic enzyme producer Lysobacter enzymogenes M497-1.</title>
        <authorList>
            <person name="Takami H."/>
            <person name="Toyoda A."/>
            <person name="Uchiyama I."/>
            <person name="Itoh T."/>
            <person name="Takaki Y."/>
            <person name="Arai W."/>
            <person name="Nishi S."/>
            <person name="Kawai M."/>
            <person name="Shinya K."/>
            <person name="Ikeda H."/>
        </authorList>
    </citation>
    <scope>NUCLEOTIDE SEQUENCE [LARGE SCALE GENOMIC DNA]</scope>
    <source>
        <strain evidence="2 3">M497-1</strain>
    </source>
</reference>